<name>A0A9Q1HRB3_CONCO</name>
<dbReference type="InterPro" id="IPR006925">
    <property type="entry name" value="Vps16_C"/>
</dbReference>
<comment type="subunit">
    <text evidence="4">Core component of at least two putative endosomal tethering complexes, the homotypic fusion and vacuole protein sorting (HOPS) complex and the class C core vacuole/endosome tethering (CORVET) complex. Their common core is composed of the class C Vps proteins VPS11, VPS16, VPS18 and VPS33A, which in HOPS further associates with VPS39 and VPS41 and in CORVET with VPS8 and TGFBRAP1. Interacts with RAB5C. Interacts with STX17, MON1B. Associates with adapter protein complex 3 (AP-3) and clathrin:AP-3 complexes.</text>
</comment>
<evidence type="ECO:0000313" key="6">
    <source>
        <dbReference type="EMBL" id="KAJ8255902.1"/>
    </source>
</evidence>
<dbReference type="GO" id="GO:0006886">
    <property type="term" value="P:intracellular protein transport"/>
    <property type="evidence" value="ECO:0007669"/>
    <property type="project" value="InterPro"/>
</dbReference>
<gene>
    <name evidence="6" type="ORF">COCON_G00197660</name>
</gene>
<dbReference type="Proteomes" id="UP001152803">
    <property type="component" value="Unassembled WGS sequence"/>
</dbReference>
<dbReference type="InterPro" id="IPR016534">
    <property type="entry name" value="VPS16"/>
</dbReference>
<dbReference type="GO" id="GO:0003779">
    <property type="term" value="F:actin binding"/>
    <property type="evidence" value="ECO:0007669"/>
    <property type="project" value="TreeGrafter"/>
</dbReference>
<dbReference type="GO" id="GO:0016197">
    <property type="term" value="P:endosomal transport"/>
    <property type="evidence" value="ECO:0007669"/>
    <property type="project" value="TreeGrafter"/>
</dbReference>
<dbReference type="EMBL" id="JAFJMO010000015">
    <property type="protein sequence ID" value="KAJ8255902.1"/>
    <property type="molecule type" value="Genomic_DNA"/>
</dbReference>
<comment type="similarity">
    <text evidence="2">Belongs to the VPS16 family.</text>
</comment>
<dbReference type="FunFam" id="1.10.150.780:FF:000001">
    <property type="entry name" value="Vacuolar protein sorting-associated protein 16 homolog"/>
    <property type="match status" value="1"/>
</dbReference>
<proteinExistence type="inferred from homology"/>
<dbReference type="Pfam" id="PF04840">
    <property type="entry name" value="Vps16_C"/>
    <property type="match status" value="1"/>
</dbReference>
<dbReference type="Gene3D" id="1.10.150.780">
    <property type="entry name" value="Vps16, C-terminal region"/>
    <property type="match status" value="1"/>
</dbReference>
<dbReference type="OrthoDB" id="8877693at2759"/>
<dbReference type="PANTHER" id="PTHR12811:SF0">
    <property type="entry name" value="VACUOLAR PROTEIN SORTING-ASSOCIATED PROTEIN 16 HOMOLOG"/>
    <property type="match status" value="1"/>
</dbReference>
<dbReference type="AlphaFoldDB" id="A0A9Q1HRB3"/>
<evidence type="ECO:0000256" key="1">
    <source>
        <dbReference type="ARBA" id="ARBA00004630"/>
    </source>
</evidence>
<keyword evidence="7" id="KW-1185">Reference proteome</keyword>
<dbReference type="GO" id="GO:0042144">
    <property type="term" value="P:vacuole fusion, non-autophagic"/>
    <property type="evidence" value="ECO:0007669"/>
    <property type="project" value="TreeGrafter"/>
</dbReference>
<dbReference type="GO" id="GO:0005765">
    <property type="term" value="C:lysosomal membrane"/>
    <property type="evidence" value="ECO:0007669"/>
    <property type="project" value="UniProtKB-SubCell"/>
</dbReference>
<evidence type="ECO:0000313" key="7">
    <source>
        <dbReference type="Proteomes" id="UP001152803"/>
    </source>
</evidence>
<sequence length="365" mass="41809">MTPEYQGVSRVLKHWACCKVQQKEEGDDVIARTISVKLGEAGGISYSEIAARAYECGRTELAIKLLEFEPRSGEQVPLLLKMKRSQLALSKAIESGDTDLVYTVVTYLKNEMNRGDFFMTLRNQPVALSLYRQFCKYQEQDTLKDLFNQDDDHQELGNFYVRASYQEGKLEARLSLLQSAVDEYNKAKNEFAAKATEEEMKLLRFQRRVEEEKGERVLGSSLQDTMHCLLTAGLHKQAEQLYKEFRVPDKRYWWLKLTALAEKEDWDELEKFAKSKKSPIGYLPFVEVCVKLHNKYEAKKYVSKVTPEQKVKAHLAVGELDGAAEAAIERRSEAEISLVLSRCSPTTDRALLDRLNRARTTAAKK</sequence>
<dbReference type="PANTHER" id="PTHR12811">
    <property type="entry name" value="VACUOLAR PROTEIN SORTING VPS16"/>
    <property type="match status" value="1"/>
</dbReference>
<accession>A0A9Q1HRB3</accession>
<organism evidence="6 7">
    <name type="scientific">Conger conger</name>
    <name type="common">Conger eel</name>
    <name type="synonym">Muraena conger</name>
    <dbReference type="NCBI Taxonomy" id="82655"/>
    <lineage>
        <taxon>Eukaryota</taxon>
        <taxon>Metazoa</taxon>
        <taxon>Chordata</taxon>
        <taxon>Craniata</taxon>
        <taxon>Vertebrata</taxon>
        <taxon>Euteleostomi</taxon>
        <taxon>Actinopterygii</taxon>
        <taxon>Neopterygii</taxon>
        <taxon>Teleostei</taxon>
        <taxon>Anguilliformes</taxon>
        <taxon>Congridae</taxon>
        <taxon>Conger</taxon>
    </lineage>
</organism>
<evidence type="ECO:0000259" key="5">
    <source>
        <dbReference type="Pfam" id="PF04840"/>
    </source>
</evidence>
<evidence type="ECO:0000256" key="4">
    <source>
        <dbReference type="ARBA" id="ARBA00061859"/>
    </source>
</evidence>
<protein>
    <recommendedName>
        <fullName evidence="3">Vacuolar protein sorting-associated protein 16 homolog</fullName>
    </recommendedName>
</protein>
<evidence type="ECO:0000256" key="3">
    <source>
        <dbReference type="ARBA" id="ARBA00017947"/>
    </source>
</evidence>
<reference evidence="6" key="1">
    <citation type="journal article" date="2023" name="Science">
        <title>Genome structures resolve the early diversification of teleost fishes.</title>
        <authorList>
            <person name="Parey E."/>
            <person name="Louis A."/>
            <person name="Montfort J."/>
            <person name="Bouchez O."/>
            <person name="Roques C."/>
            <person name="Iampietro C."/>
            <person name="Lluch J."/>
            <person name="Castinel A."/>
            <person name="Donnadieu C."/>
            <person name="Desvignes T."/>
            <person name="Floi Bucao C."/>
            <person name="Jouanno E."/>
            <person name="Wen M."/>
            <person name="Mejri S."/>
            <person name="Dirks R."/>
            <person name="Jansen H."/>
            <person name="Henkel C."/>
            <person name="Chen W.J."/>
            <person name="Zahm M."/>
            <person name="Cabau C."/>
            <person name="Klopp C."/>
            <person name="Thompson A.W."/>
            <person name="Robinson-Rechavi M."/>
            <person name="Braasch I."/>
            <person name="Lecointre G."/>
            <person name="Bobe J."/>
            <person name="Postlethwait J.H."/>
            <person name="Berthelot C."/>
            <person name="Roest Crollius H."/>
            <person name="Guiguen Y."/>
        </authorList>
    </citation>
    <scope>NUCLEOTIDE SEQUENCE</scope>
    <source>
        <strain evidence="6">Concon-B</strain>
    </source>
</reference>
<dbReference type="InterPro" id="IPR038132">
    <property type="entry name" value="Vps16_C_sf"/>
</dbReference>
<comment type="caution">
    <text evidence="6">The sequence shown here is derived from an EMBL/GenBank/DDBJ whole genome shotgun (WGS) entry which is preliminary data.</text>
</comment>
<evidence type="ECO:0000256" key="2">
    <source>
        <dbReference type="ARBA" id="ARBA00009250"/>
    </source>
</evidence>
<comment type="subcellular location">
    <subcellularLocation>
        <location evidence="1">Lysosome membrane</location>
        <topology evidence="1">Peripheral membrane protein</topology>
        <orientation evidence="1">Cytoplasmic side</orientation>
    </subcellularLocation>
</comment>
<dbReference type="GO" id="GO:0030897">
    <property type="term" value="C:HOPS complex"/>
    <property type="evidence" value="ECO:0007669"/>
    <property type="project" value="TreeGrafter"/>
</dbReference>
<dbReference type="GO" id="GO:0010008">
    <property type="term" value="C:endosome membrane"/>
    <property type="evidence" value="ECO:0007669"/>
    <property type="project" value="UniProtKB-ARBA"/>
</dbReference>
<feature type="domain" description="Vps16 C-terminal" evidence="5">
    <location>
        <begin position="44"/>
        <end position="359"/>
    </location>
</feature>